<dbReference type="SMART" id="SM00903">
    <property type="entry name" value="Flavin_Reduct"/>
    <property type="match status" value="1"/>
</dbReference>
<dbReference type="InterPro" id="IPR002563">
    <property type="entry name" value="Flavin_Rdtase-like_dom"/>
</dbReference>
<dbReference type="RefSeq" id="WP_386738324.1">
    <property type="nucleotide sequence ID" value="NZ_JBHSMG010000001.1"/>
</dbReference>
<dbReference type="SUPFAM" id="SSF50475">
    <property type="entry name" value="FMN-binding split barrel"/>
    <property type="match status" value="1"/>
</dbReference>
<dbReference type="InterPro" id="IPR050268">
    <property type="entry name" value="NADH-dep_flavin_reductase"/>
</dbReference>
<evidence type="ECO:0000259" key="3">
    <source>
        <dbReference type="SMART" id="SM00903"/>
    </source>
</evidence>
<feature type="domain" description="Flavin reductase like" evidence="3">
    <location>
        <begin position="43"/>
        <end position="187"/>
    </location>
</feature>
<keyword evidence="5" id="KW-1185">Reference proteome</keyword>
<dbReference type="EC" id="1.5.1.-" evidence="4"/>
<name>A0ABW0NNE6_9MICO</name>
<dbReference type="InterPro" id="IPR012349">
    <property type="entry name" value="Split_barrel_FMN-bd"/>
</dbReference>
<reference evidence="5" key="1">
    <citation type="journal article" date="2019" name="Int. J. Syst. Evol. Microbiol.">
        <title>The Global Catalogue of Microorganisms (GCM) 10K type strain sequencing project: providing services to taxonomists for standard genome sequencing and annotation.</title>
        <authorList>
            <consortium name="The Broad Institute Genomics Platform"/>
            <consortium name="The Broad Institute Genome Sequencing Center for Infectious Disease"/>
            <person name="Wu L."/>
            <person name="Ma J."/>
        </authorList>
    </citation>
    <scope>NUCLEOTIDE SEQUENCE [LARGE SCALE GENOMIC DNA]</scope>
    <source>
        <strain evidence="5">CGMCC 4.6997</strain>
    </source>
</reference>
<evidence type="ECO:0000256" key="2">
    <source>
        <dbReference type="ARBA" id="ARBA00023002"/>
    </source>
</evidence>
<dbReference type="PANTHER" id="PTHR30466">
    <property type="entry name" value="FLAVIN REDUCTASE"/>
    <property type="match status" value="1"/>
</dbReference>
<organism evidence="4 5">
    <name type="scientific">Lysinimonas soli</name>
    <dbReference type="NCBI Taxonomy" id="1074233"/>
    <lineage>
        <taxon>Bacteria</taxon>
        <taxon>Bacillati</taxon>
        <taxon>Actinomycetota</taxon>
        <taxon>Actinomycetes</taxon>
        <taxon>Micrococcales</taxon>
        <taxon>Microbacteriaceae</taxon>
        <taxon>Lysinimonas</taxon>
    </lineage>
</organism>
<evidence type="ECO:0000313" key="5">
    <source>
        <dbReference type="Proteomes" id="UP001596039"/>
    </source>
</evidence>
<dbReference type="Proteomes" id="UP001596039">
    <property type="component" value="Unassembled WGS sequence"/>
</dbReference>
<keyword evidence="2 4" id="KW-0560">Oxidoreductase</keyword>
<evidence type="ECO:0000256" key="1">
    <source>
        <dbReference type="ARBA" id="ARBA00008898"/>
    </source>
</evidence>
<dbReference type="Pfam" id="PF01613">
    <property type="entry name" value="Flavin_Reduct"/>
    <property type="match status" value="1"/>
</dbReference>
<evidence type="ECO:0000313" key="4">
    <source>
        <dbReference type="EMBL" id="MFC5500723.1"/>
    </source>
</evidence>
<dbReference type="GO" id="GO:0016491">
    <property type="term" value="F:oxidoreductase activity"/>
    <property type="evidence" value="ECO:0007669"/>
    <property type="project" value="UniProtKB-KW"/>
</dbReference>
<sequence length="191" mass="20173">MIERATGWTHPWSEFELEPDDGSVPFVSVPPAPLDPAALRGMFAQHPTGIAAICAEAEGSPHGMVATSFSVGASFDPPLVLFSAHAGSRTWPRLAAARRLGVSVLAETNAAAVRRLASRRGDRFEGVGITRSRDGAVFVAGARLWLECRLVSQQPLGDHTLVVLEVLGASSLEDAVPLVYHDGQVVIAGSQ</sequence>
<accession>A0ABW0NNE6</accession>
<comment type="caution">
    <text evidence="4">The sequence shown here is derived from an EMBL/GenBank/DDBJ whole genome shotgun (WGS) entry which is preliminary data.</text>
</comment>
<dbReference type="PANTHER" id="PTHR30466:SF11">
    <property type="entry name" value="FLAVIN-DEPENDENT MONOOXYGENASE, REDUCTASE SUBUNIT HSAB"/>
    <property type="match status" value="1"/>
</dbReference>
<dbReference type="Gene3D" id="2.30.110.10">
    <property type="entry name" value="Electron Transport, Fmn-binding Protein, Chain A"/>
    <property type="match status" value="1"/>
</dbReference>
<proteinExistence type="inferred from homology"/>
<dbReference type="EMBL" id="JBHSMG010000001">
    <property type="protein sequence ID" value="MFC5500723.1"/>
    <property type="molecule type" value="Genomic_DNA"/>
</dbReference>
<gene>
    <name evidence="4" type="ORF">ACFPJ4_00560</name>
</gene>
<protein>
    <submittedName>
        <fullName evidence="4">Flavin reductase family protein</fullName>
        <ecNumber evidence="4">1.5.1.-</ecNumber>
    </submittedName>
</protein>
<comment type="similarity">
    <text evidence="1">Belongs to the non-flavoprotein flavin reductase family.</text>
</comment>